<reference evidence="1" key="1">
    <citation type="journal article" date="2015" name="Nature">
        <title>Complex archaea that bridge the gap between prokaryotes and eukaryotes.</title>
        <authorList>
            <person name="Spang A."/>
            <person name="Saw J.H."/>
            <person name="Jorgensen S.L."/>
            <person name="Zaremba-Niedzwiedzka K."/>
            <person name="Martijn J."/>
            <person name="Lind A.E."/>
            <person name="van Eijk R."/>
            <person name="Schleper C."/>
            <person name="Guy L."/>
            <person name="Ettema T.J."/>
        </authorList>
    </citation>
    <scope>NUCLEOTIDE SEQUENCE</scope>
</reference>
<comment type="caution">
    <text evidence="1">The sequence shown here is derived from an EMBL/GenBank/DDBJ whole genome shotgun (WGS) entry which is preliminary data.</text>
</comment>
<organism evidence="1">
    <name type="scientific">marine sediment metagenome</name>
    <dbReference type="NCBI Taxonomy" id="412755"/>
    <lineage>
        <taxon>unclassified sequences</taxon>
        <taxon>metagenomes</taxon>
        <taxon>ecological metagenomes</taxon>
    </lineage>
</organism>
<gene>
    <name evidence="1" type="ORF">LCGC14_1487060</name>
</gene>
<proteinExistence type="predicted"/>
<dbReference type="AlphaFoldDB" id="A0A0F9J7U5"/>
<evidence type="ECO:0000313" key="1">
    <source>
        <dbReference type="EMBL" id="KKM65854.1"/>
    </source>
</evidence>
<sequence length="557" mass="66528">MEYSNLIDLKLLFVELDCVIIKIHSHFPNYYEASDIDIITINKTKLINDILDFFKGKNFNINVIEVDNHFHVDLYPLSDPTKLNLKLDIINTFDVYKKFKVEPDYISKVIANAVTTTIEDIKIPKLEDDLVIRYFEYIEYPHKLKHLEYINKYSRHNYNFIKTVNQYSDINKDGKMDKRFDVFMIWGNGIQHKYEIIKILREKKEIEILTIHKIIINDVEEFIKKTYTCDTVPWEHLIAKSKYLLKAPKVVYFILVVNHNVHERYFDDGEFRHIQCAYIKEIKEEIRNLYNPRREDGSRTDEHAIHATDYESQVDYLLQTFNLNPKESYLNQFVNKLEVPFYLSYITNYCIKNINIDGIYAYILEQGPVKLENTPHFKYVNGEKQQYENYIEKHLGIELTNDHTPKSYDNLIEKFDYQGYNESIQLIIVQNYTNPFIYLEERLNVELGLLENAKLTILNANKGVYNPDKLWKFQLDGFSKERSKKEIVFWANESIKDITERIKCVKIDLQKKRLMWTEEKINWCHTKYQIIDGVHRICILKKEDIKNIKVAVIKPND</sequence>
<dbReference type="EMBL" id="LAZR01010646">
    <property type="protein sequence ID" value="KKM65854.1"/>
    <property type="molecule type" value="Genomic_DNA"/>
</dbReference>
<name>A0A0F9J7U5_9ZZZZ</name>
<protein>
    <submittedName>
        <fullName evidence="1">Uncharacterized protein</fullName>
    </submittedName>
</protein>
<accession>A0A0F9J7U5</accession>